<evidence type="ECO:0000313" key="3">
    <source>
        <dbReference type="EMBL" id="RNI25601.1"/>
    </source>
</evidence>
<keyword evidence="4" id="KW-1185">Reference proteome</keyword>
<comment type="caution">
    <text evidence="3">The sequence shown here is derived from an EMBL/GenBank/DDBJ whole genome shotgun (WGS) entry which is preliminary data.</text>
</comment>
<dbReference type="InterPro" id="IPR001296">
    <property type="entry name" value="Glyco_trans_1"/>
</dbReference>
<feature type="domain" description="Glycosyl transferase family 1" evidence="2">
    <location>
        <begin position="170"/>
        <end position="264"/>
    </location>
</feature>
<dbReference type="Proteomes" id="UP000272117">
    <property type="component" value="Unassembled WGS sequence"/>
</dbReference>
<reference evidence="3 4" key="1">
    <citation type="submission" date="2018-11" db="EMBL/GenBank/DDBJ databases">
        <title>Rufibacter latericius sp. nov., isolated from water in Baiyang Lake.</title>
        <authorList>
            <person name="Yang Y."/>
        </authorList>
    </citation>
    <scope>NUCLEOTIDE SEQUENCE [LARGE SCALE GENOMIC DNA]</scope>
    <source>
        <strain evidence="3 4">R-22-1c-1</strain>
    </source>
</reference>
<dbReference type="EMBL" id="RJJD01000008">
    <property type="protein sequence ID" value="RNI25601.1"/>
    <property type="molecule type" value="Genomic_DNA"/>
</dbReference>
<dbReference type="Gene3D" id="3.40.50.2000">
    <property type="entry name" value="Glycogen Phosphorylase B"/>
    <property type="match status" value="2"/>
</dbReference>
<keyword evidence="1 3" id="KW-0808">Transferase</keyword>
<dbReference type="PANTHER" id="PTHR46401:SF2">
    <property type="entry name" value="GLYCOSYLTRANSFERASE WBBK-RELATED"/>
    <property type="match status" value="1"/>
</dbReference>
<dbReference type="Pfam" id="PF00534">
    <property type="entry name" value="Glycos_transf_1"/>
    <property type="match status" value="1"/>
</dbReference>
<gene>
    <name evidence="3" type="ORF">EFB08_12090</name>
</gene>
<dbReference type="GO" id="GO:0016757">
    <property type="term" value="F:glycosyltransferase activity"/>
    <property type="evidence" value="ECO:0007669"/>
    <property type="project" value="InterPro"/>
</dbReference>
<sequence>MEGFGILACPAFSTRAGNPYNYILYRPMEKQGYPIYEFDYALKSCVKYALSSKYRIFHIHWPSNVIFGDSLFRANLRLNLFFAFINLIKLFNKKVVWTVHNLEDHEGKFPSLQRKLNDFMFKNVDGFISLNQSGLDLINQKTQKNQAKKLAHIYHPHYKDYYKNETSKVQARQKLGIGSDKFVFLFLGQIRAYKNVIGLIKAYQELKNPNTLLLIAGNVHEDIKEELDHQLKGAEGVLFMDSFVKDEDLQLYFNCADVVVTPYNKIFNSGSALLNLSFGKPTLAPDLWALSELKQLVGSCWIKTYQGQISAQVLEQGMLELKNETEKPGNSQPDISCLDPETISAETIAFYKSLLS</sequence>
<protein>
    <submittedName>
        <fullName evidence="3">Glycosyltransferase</fullName>
    </submittedName>
</protein>
<evidence type="ECO:0000259" key="2">
    <source>
        <dbReference type="Pfam" id="PF00534"/>
    </source>
</evidence>
<proteinExistence type="predicted"/>
<evidence type="ECO:0000313" key="4">
    <source>
        <dbReference type="Proteomes" id="UP000272117"/>
    </source>
</evidence>
<accession>A0A3M9MJ83</accession>
<dbReference type="GO" id="GO:0009103">
    <property type="term" value="P:lipopolysaccharide biosynthetic process"/>
    <property type="evidence" value="ECO:0007669"/>
    <property type="project" value="TreeGrafter"/>
</dbReference>
<dbReference type="SUPFAM" id="SSF53756">
    <property type="entry name" value="UDP-Glycosyltransferase/glycogen phosphorylase"/>
    <property type="match status" value="1"/>
</dbReference>
<dbReference type="AlphaFoldDB" id="A0A3M9MJ83"/>
<name>A0A3M9MJ83_9BACT</name>
<dbReference type="PANTHER" id="PTHR46401">
    <property type="entry name" value="GLYCOSYLTRANSFERASE WBBK-RELATED"/>
    <property type="match status" value="1"/>
</dbReference>
<evidence type="ECO:0000256" key="1">
    <source>
        <dbReference type="ARBA" id="ARBA00022679"/>
    </source>
</evidence>
<organism evidence="3 4">
    <name type="scientific">Rufibacter latericius</name>
    <dbReference type="NCBI Taxonomy" id="2487040"/>
    <lineage>
        <taxon>Bacteria</taxon>
        <taxon>Pseudomonadati</taxon>
        <taxon>Bacteroidota</taxon>
        <taxon>Cytophagia</taxon>
        <taxon>Cytophagales</taxon>
        <taxon>Hymenobacteraceae</taxon>
        <taxon>Rufibacter</taxon>
    </lineage>
</organism>